<reference evidence="1" key="1">
    <citation type="submission" date="2024-09" db="EMBL/GenBank/DDBJ databases">
        <title>Black Yeasts Isolated from many extreme environments.</title>
        <authorList>
            <person name="Coleine C."/>
            <person name="Stajich J.E."/>
            <person name="Selbmann L."/>
        </authorList>
    </citation>
    <scope>NUCLEOTIDE SEQUENCE</scope>
    <source>
        <strain evidence="1">CCFEE 5737</strain>
    </source>
</reference>
<comment type="caution">
    <text evidence="1">The sequence shown here is derived from an EMBL/GenBank/DDBJ whole genome shotgun (WGS) entry which is preliminary data.</text>
</comment>
<evidence type="ECO:0000313" key="2">
    <source>
        <dbReference type="Proteomes" id="UP001186974"/>
    </source>
</evidence>
<proteinExistence type="predicted"/>
<name>A0ACC3DHJ2_9PEZI</name>
<feature type="non-terminal residue" evidence="1">
    <location>
        <position position="189"/>
    </location>
</feature>
<gene>
    <name evidence="1" type="ORF">LTS18_013990</name>
</gene>
<organism evidence="1 2">
    <name type="scientific">Coniosporium uncinatum</name>
    <dbReference type="NCBI Taxonomy" id="93489"/>
    <lineage>
        <taxon>Eukaryota</taxon>
        <taxon>Fungi</taxon>
        <taxon>Dikarya</taxon>
        <taxon>Ascomycota</taxon>
        <taxon>Pezizomycotina</taxon>
        <taxon>Dothideomycetes</taxon>
        <taxon>Dothideomycetes incertae sedis</taxon>
        <taxon>Coniosporium</taxon>
    </lineage>
</organism>
<accession>A0ACC3DHJ2</accession>
<keyword evidence="2" id="KW-1185">Reference proteome</keyword>
<dbReference type="Proteomes" id="UP001186974">
    <property type="component" value="Unassembled WGS sequence"/>
</dbReference>
<dbReference type="EMBL" id="JAWDJW010004404">
    <property type="protein sequence ID" value="KAK3075723.1"/>
    <property type="molecule type" value="Genomic_DNA"/>
</dbReference>
<evidence type="ECO:0000313" key="1">
    <source>
        <dbReference type="EMBL" id="KAK3075723.1"/>
    </source>
</evidence>
<protein>
    <submittedName>
        <fullName evidence="1">Uncharacterized protein</fullName>
    </submittedName>
</protein>
<sequence length="189" mass="20690">MTNMNMSASNPDQSQKGDIQRFHRYFNHGIADLQDQVARLSNTTPSLGERNDAIDHCLAGISRLSNEVKDASSYLPSYDQRTYSDAIKALNEKLQTVRESFAPRQKFAFKTVQKNASAISLNDAAEMARQQRKEQLGIESSEPNSLHSSAVPTPADLRSPAPESAVAAVAVEEAESDHEPTASQTEANI</sequence>